<dbReference type="GO" id="GO:0005829">
    <property type="term" value="C:cytosol"/>
    <property type="evidence" value="ECO:0007669"/>
    <property type="project" value="TreeGrafter"/>
</dbReference>
<dbReference type="AlphaFoldDB" id="A0A813EGZ2"/>
<dbReference type="Gene3D" id="3.90.176.10">
    <property type="entry name" value="Toxin ADP-ribosyltransferase, Chain A, domain 1"/>
    <property type="match status" value="1"/>
</dbReference>
<dbReference type="Gene3D" id="3.80.10.10">
    <property type="entry name" value="Ribonuclease Inhibitor"/>
    <property type="match status" value="1"/>
</dbReference>
<dbReference type="GO" id="GO:0048471">
    <property type="term" value="C:perinuclear region of cytoplasm"/>
    <property type="evidence" value="ECO:0007669"/>
    <property type="project" value="TreeGrafter"/>
</dbReference>
<dbReference type="GO" id="GO:0016779">
    <property type="term" value="F:nucleotidyltransferase activity"/>
    <property type="evidence" value="ECO:0007669"/>
    <property type="project" value="UniProtKB-KW"/>
</dbReference>
<evidence type="ECO:0000256" key="9">
    <source>
        <dbReference type="RuleBase" id="RU361228"/>
    </source>
</evidence>
<dbReference type="GO" id="GO:0006913">
    <property type="term" value="P:nucleocytoplasmic transport"/>
    <property type="evidence" value="ECO:0007669"/>
    <property type="project" value="TreeGrafter"/>
</dbReference>
<dbReference type="Proteomes" id="UP000654075">
    <property type="component" value="Unassembled WGS sequence"/>
</dbReference>
<feature type="non-terminal residue" evidence="11">
    <location>
        <position position="437"/>
    </location>
</feature>
<organism evidence="11 12">
    <name type="scientific">Polarella glacialis</name>
    <name type="common">Dinoflagellate</name>
    <dbReference type="NCBI Taxonomy" id="89957"/>
    <lineage>
        <taxon>Eukaryota</taxon>
        <taxon>Sar</taxon>
        <taxon>Alveolata</taxon>
        <taxon>Dinophyceae</taxon>
        <taxon>Suessiales</taxon>
        <taxon>Suessiaceae</taxon>
        <taxon>Polarella</taxon>
    </lineage>
</organism>
<dbReference type="SUPFAM" id="SSF52047">
    <property type="entry name" value="RNI-like"/>
    <property type="match status" value="1"/>
</dbReference>
<keyword evidence="12" id="KW-1185">Reference proteome</keyword>
<accession>A0A813EGZ2</accession>
<protein>
    <recommendedName>
        <fullName evidence="9">NAD(P)(+)--arginine ADP-ribosyltransferase</fullName>
        <ecNumber evidence="9">2.4.2.31</ecNumber>
    </recommendedName>
    <alternativeName>
        <fullName evidence="9">Mono(ADP-ribosyl)transferase</fullName>
    </alternativeName>
</protein>
<dbReference type="InterPro" id="IPR032675">
    <property type="entry name" value="LRR_dom_sf"/>
</dbReference>
<dbReference type="PROSITE" id="PS51996">
    <property type="entry name" value="TR_MART"/>
    <property type="match status" value="1"/>
</dbReference>
<dbReference type="InterPro" id="IPR027038">
    <property type="entry name" value="RanGap"/>
</dbReference>
<evidence type="ECO:0000256" key="10">
    <source>
        <dbReference type="SAM" id="MobiDB-lite"/>
    </source>
</evidence>
<dbReference type="GO" id="GO:0005634">
    <property type="term" value="C:nucleus"/>
    <property type="evidence" value="ECO:0007669"/>
    <property type="project" value="TreeGrafter"/>
</dbReference>
<dbReference type="Pfam" id="PF01129">
    <property type="entry name" value="ART"/>
    <property type="match status" value="1"/>
</dbReference>
<dbReference type="PANTHER" id="PTHR24113:SF12">
    <property type="entry name" value="RAN GTPASE-ACTIVATING PROTEIN 1"/>
    <property type="match status" value="1"/>
</dbReference>
<comment type="catalytic activity">
    <reaction evidence="8 9">
        <text>L-arginyl-[protein] + NAD(+) = N(omega)-(ADP-D-ribosyl)-L-arginyl-[protein] + nicotinamide + H(+)</text>
        <dbReference type="Rhea" id="RHEA:19149"/>
        <dbReference type="Rhea" id="RHEA-COMP:10532"/>
        <dbReference type="Rhea" id="RHEA-COMP:15087"/>
        <dbReference type="ChEBI" id="CHEBI:15378"/>
        <dbReference type="ChEBI" id="CHEBI:17154"/>
        <dbReference type="ChEBI" id="CHEBI:29965"/>
        <dbReference type="ChEBI" id="CHEBI:57540"/>
        <dbReference type="ChEBI" id="CHEBI:142554"/>
        <dbReference type="EC" id="2.4.2.31"/>
    </reaction>
</comment>
<dbReference type="GO" id="GO:0005096">
    <property type="term" value="F:GTPase activator activity"/>
    <property type="evidence" value="ECO:0007669"/>
    <property type="project" value="UniProtKB-KW"/>
</dbReference>
<keyword evidence="2" id="KW-0343">GTPase activation</keyword>
<keyword evidence="3" id="KW-0433">Leucine-rich repeat</keyword>
<dbReference type="Pfam" id="PF13516">
    <property type="entry name" value="LRR_6"/>
    <property type="match status" value="3"/>
</dbReference>
<dbReference type="OrthoDB" id="341587at2759"/>
<keyword evidence="9" id="KW-0521">NADP</keyword>
<dbReference type="SUPFAM" id="SSF56399">
    <property type="entry name" value="ADP-ribosylation"/>
    <property type="match status" value="1"/>
</dbReference>
<dbReference type="GO" id="GO:0106274">
    <property type="term" value="F:NAD+-protein-arginine ADP-ribosyltransferase activity"/>
    <property type="evidence" value="ECO:0007669"/>
    <property type="project" value="UniProtKB-EC"/>
</dbReference>
<keyword evidence="9" id="KW-0520">NAD</keyword>
<dbReference type="InterPro" id="IPR000768">
    <property type="entry name" value="ART"/>
</dbReference>
<dbReference type="EMBL" id="CAJNNV010013126">
    <property type="protein sequence ID" value="CAE8601404.1"/>
    <property type="molecule type" value="Genomic_DNA"/>
</dbReference>
<evidence type="ECO:0000256" key="8">
    <source>
        <dbReference type="ARBA" id="ARBA00047597"/>
    </source>
</evidence>
<dbReference type="GO" id="GO:0031267">
    <property type="term" value="F:small GTPase binding"/>
    <property type="evidence" value="ECO:0007669"/>
    <property type="project" value="TreeGrafter"/>
</dbReference>
<keyword evidence="4 9" id="KW-0328">Glycosyltransferase</keyword>
<dbReference type="InterPro" id="IPR001611">
    <property type="entry name" value="Leu-rich_rpt"/>
</dbReference>
<dbReference type="SMART" id="SM00368">
    <property type="entry name" value="LRR_RI"/>
    <property type="match status" value="3"/>
</dbReference>
<evidence type="ECO:0000313" key="12">
    <source>
        <dbReference type="Proteomes" id="UP000654075"/>
    </source>
</evidence>
<evidence type="ECO:0000256" key="5">
    <source>
        <dbReference type="ARBA" id="ARBA00022679"/>
    </source>
</evidence>
<feature type="region of interest" description="Disordered" evidence="10">
    <location>
        <begin position="255"/>
        <end position="289"/>
    </location>
</feature>
<keyword evidence="5 9" id="KW-0808">Transferase</keyword>
<dbReference type="EC" id="2.4.2.31" evidence="9"/>
<dbReference type="OMA" id="CNSIGAQ"/>
<evidence type="ECO:0000313" key="11">
    <source>
        <dbReference type="EMBL" id="CAE8601404.1"/>
    </source>
</evidence>
<evidence type="ECO:0000256" key="2">
    <source>
        <dbReference type="ARBA" id="ARBA00022468"/>
    </source>
</evidence>
<comment type="caution">
    <text evidence="11">The sequence shown here is derived from an EMBL/GenBank/DDBJ whole genome shotgun (WGS) entry which is preliminary data.</text>
</comment>
<evidence type="ECO:0000256" key="7">
    <source>
        <dbReference type="ARBA" id="ARBA00022737"/>
    </source>
</evidence>
<reference evidence="11" key="1">
    <citation type="submission" date="2021-02" db="EMBL/GenBank/DDBJ databases">
        <authorList>
            <person name="Dougan E. K."/>
            <person name="Rhodes N."/>
            <person name="Thang M."/>
            <person name="Chan C."/>
        </authorList>
    </citation>
    <scope>NUCLEOTIDE SEQUENCE</scope>
</reference>
<keyword evidence="6" id="KW-0548">Nucleotidyltransferase</keyword>
<proteinExistence type="inferred from homology"/>
<comment type="similarity">
    <text evidence="1 9">Belongs to the Arg-specific ADP-ribosyltransferase family.</text>
</comment>
<gene>
    <name evidence="11" type="ORF">PGLA1383_LOCUS19698</name>
</gene>
<evidence type="ECO:0000256" key="6">
    <source>
        <dbReference type="ARBA" id="ARBA00022695"/>
    </source>
</evidence>
<dbReference type="PANTHER" id="PTHR24113">
    <property type="entry name" value="RAN GTPASE-ACTIVATING PROTEIN 1"/>
    <property type="match status" value="1"/>
</dbReference>
<evidence type="ECO:0000256" key="3">
    <source>
        <dbReference type="ARBA" id="ARBA00022614"/>
    </source>
</evidence>
<evidence type="ECO:0000256" key="1">
    <source>
        <dbReference type="ARBA" id="ARBA00009558"/>
    </source>
</evidence>
<name>A0A813EGZ2_POLGL</name>
<keyword evidence="7" id="KW-0677">Repeat</keyword>
<feature type="compositionally biased region" description="Low complexity" evidence="10">
    <location>
        <begin position="263"/>
        <end position="272"/>
    </location>
</feature>
<evidence type="ECO:0000256" key="4">
    <source>
        <dbReference type="ARBA" id="ARBA00022676"/>
    </source>
</evidence>
<sequence>MSILRMTAGLGACEIAGPLLIIVGDLREKPMPSLQEAIQPLIDQDVIPNLQLLARSIYSQVQEAKQDGGSFKGDPLSVDCITALMLYSAEDLEPPLYKDMNSKCYFKNRNSVRPYSKFLWLFHHALKMMPPYTGRVLYRGVKMDLKDNYPKGRKVIWHGPSSCTTDIDVLTCDQFLGTTGVGTIFVIELTQHQAREITRYSLIPDEHEVMLPAGSKFEVLSQLPRGDLTIITLKEVQSDDIFMDLQPAHATCVDPVPGESHLSGSSSAGAASTPVPPPHTTEPKTQKTTPKNLVQQYYHAKQSGDHDTMKATEKLLCDGRPWMRELLGGATELDVTFDHLGAQGAEQMAAALRENRTLTSLAMTDNSIGDQGAEQMAAALRENRTLTSLAMTDNSIGDQGAEHMAAALRENRTLTSLDMGHNSIGDQGAEHMAAALR</sequence>